<accession>A0A7X4HD96</accession>
<evidence type="ECO:0000313" key="3">
    <source>
        <dbReference type="Proteomes" id="UP000450676"/>
    </source>
</evidence>
<dbReference type="Proteomes" id="UP000450676">
    <property type="component" value="Unassembled WGS sequence"/>
</dbReference>
<dbReference type="InterPro" id="IPR022109">
    <property type="entry name" value="DUF3649"/>
</dbReference>
<dbReference type="AlphaFoldDB" id="A0A7X4HD96"/>
<protein>
    <submittedName>
        <fullName evidence="2">DUF3649 domain-containing protein</fullName>
    </submittedName>
</protein>
<dbReference type="RefSeq" id="WP_161073355.1">
    <property type="nucleotide sequence ID" value="NZ_CP086370.1"/>
</dbReference>
<sequence length="102" mass="10520">MRAPILTAPLAYRLGVAARAVAAIAGGYALSAAATAFLALLLPMFSFGRADAVMAATLLSFAIYVCAVLWVFAARSAARAWLGLMLPAAALACAAYVLLRFP</sequence>
<gene>
    <name evidence="2" type="ORF">GTP77_17100</name>
</gene>
<proteinExistence type="predicted"/>
<comment type="caution">
    <text evidence="2">The sequence shown here is derived from an EMBL/GenBank/DDBJ whole genome shotgun (WGS) entry which is preliminary data.</text>
</comment>
<dbReference type="Pfam" id="PF12365">
    <property type="entry name" value="DUF3649"/>
    <property type="match status" value="1"/>
</dbReference>
<feature type="transmembrane region" description="Helical" evidence="1">
    <location>
        <begin position="53"/>
        <end position="74"/>
    </location>
</feature>
<feature type="transmembrane region" description="Helical" evidence="1">
    <location>
        <begin position="80"/>
        <end position="99"/>
    </location>
</feature>
<organism evidence="2 3">
    <name type="scientific">Pseudoduganella aquatica</name>
    <dbReference type="NCBI Taxonomy" id="2660641"/>
    <lineage>
        <taxon>Bacteria</taxon>
        <taxon>Pseudomonadati</taxon>
        <taxon>Pseudomonadota</taxon>
        <taxon>Betaproteobacteria</taxon>
        <taxon>Burkholderiales</taxon>
        <taxon>Oxalobacteraceae</taxon>
        <taxon>Telluria group</taxon>
        <taxon>Pseudoduganella</taxon>
    </lineage>
</organism>
<evidence type="ECO:0000313" key="2">
    <source>
        <dbReference type="EMBL" id="MYN09045.1"/>
    </source>
</evidence>
<dbReference type="EMBL" id="WWCU01000019">
    <property type="protein sequence ID" value="MYN09045.1"/>
    <property type="molecule type" value="Genomic_DNA"/>
</dbReference>
<feature type="transmembrane region" description="Helical" evidence="1">
    <location>
        <begin position="20"/>
        <end position="41"/>
    </location>
</feature>
<keyword evidence="1" id="KW-0472">Membrane</keyword>
<keyword evidence="1" id="KW-0812">Transmembrane</keyword>
<keyword evidence="1" id="KW-1133">Transmembrane helix</keyword>
<evidence type="ECO:0000256" key="1">
    <source>
        <dbReference type="SAM" id="Phobius"/>
    </source>
</evidence>
<keyword evidence="3" id="KW-1185">Reference proteome</keyword>
<reference evidence="2 3" key="1">
    <citation type="submission" date="2019-12" db="EMBL/GenBank/DDBJ databases">
        <title>Novel species isolated from a subtropical stream in China.</title>
        <authorList>
            <person name="Lu H."/>
        </authorList>
    </citation>
    <scope>NUCLEOTIDE SEQUENCE [LARGE SCALE GENOMIC DNA]</scope>
    <source>
        <strain evidence="2 3">FT127W</strain>
    </source>
</reference>
<name>A0A7X4HD96_9BURK</name>